<evidence type="ECO:0000313" key="2">
    <source>
        <dbReference type="Proteomes" id="UP001501600"/>
    </source>
</evidence>
<dbReference type="SUPFAM" id="SSF88713">
    <property type="entry name" value="Glycoside hydrolase/deacetylase"/>
    <property type="match status" value="1"/>
</dbReference>
<comment type="caution">
    <text evidence="1">The sequence shown here is derived from an EMBL/GenBank/DDBJ whole genome shotgun (WGS) entry which is preliminary data.</text>
</comment>
<dbReference type="Gene3D" id="3.20.20.370">
    <property type="entry name" value="Glycoside hydrolase/deacetylase"/>
    <property type="match status" value="1"/>
</dbReference>
<dbReference type="EMBL" id="BAABLF010000004">
    <property type="protein sequence ID" value="GAA5187167.1"/>
    <property type="molecule type" value="Genomic_DNA"/>
</dbReference>
<dbReference type="InterPro" id="IPR006837">
    <property type="entry name" value="Divergent_DAC"/>
</dbReference>
<reference evidence="2" key="1">
    <citation type="journal article" date="2019" name="Int. J. Syst. Evol. Microbiol.">
        <title>The Global Catalogue of Microorganisms (GCM) 10K type strain sequencing project: providing services to taxonomists for standard genome sequencing and annotation.</title>
        <authorList>
            <consortium name="The Broad Institute Genomics Platform"/>
            <consortium name="The Broad Institute Genome Sequencing Center for Infectious Disease"/>
            <person name="Wu L."/>
            <person name="Ma J."/>
        </authorList>
    </citation>
    <scope>NUCLEOTIDE SEQUENCE [LARGE SCALE GENOMIC DNA]</scope>
    <source>
        <strain evidence="2">JCM 18720</strain>
    </source>
</reference>
<evidence type="ECO:0000313" key="1">
    <source>
        <dbReference type="EMBL" id="GAA5187167.1"/>
    </source>
</evidence>
<organism evidence="1 2">
    <name type="scientific">Ferrimonas gelatinilytica</name>
    <dbReference type="NCBI Taxonomy" id="1255257"/>
    <lineage>
        <taxon>Bacteria</taxon>
        <taxon>Pseudomonadati</taxon>
        <taxon>Pseudomonadota</taxon>
        <taxon>Gammaproteobacteria</taxon>
        <taxon>Alteromonadales</taxon>
        <taxon>Ferrimonadaceae</taxon>
        <taxon>Ferrimonas</taxon>
    </lineage>
</organism>
<dbReference type="Proteomes" id="UP001501600">
    <property type="component" value="Unassembled WGS sequence"/>
</dbReference>
<sequence>MALILDDIGARHRDAAVFELPQAITLAFLPYTPYGHTLAQRAREEQREVMLHLPMRPLGDKAPGPWAIEPQMAQQEVIERVQRALAAIPFTSGVNNHMGSAVTGDAEMMGWVMAELARQGKFFIDSRTTADSQAYAAAQKLGLPSLQRDVFLDPLPDLTILQKQWRLAIKQAKQRGQVVVIAHPYPETLAFLPAALAQLEQEGIRLVPVSALLSDEGWPPPAPSAP</sequence>
<dbReference type="CDD" id="cd10936">
    <property type="entry name" value="CE4_DAC2"/>
    <property type="match status" value="1"/>
</dbReference>
<name>A0ABP9RW62_9GAMM</name>
<dbReference type="PANTHER" id="PTHR30105">
    <property type="entry name" value="UNCHARACTERIZED YIBQ-RELATED"/>
    <property type="match status" value="1"/>
</dbReference>
<dbReference type="InterPro" id="IPR011330">
    <property type="entry name" value="Glyco_hydro/deAcase_b/a-brl"/>
</dbReference>
<gene>
    <name evidence="1" type="ORF">GCM10025772_04310</name>
</gene>
<dbReference type="Pfam" id="PF04748">
    <property type="entry name" value="Polysacc_deac_2"/>
    <property type="match status" value="1"/>
</dbReference>
<dbReference type="RefSeq" id="WP_345315395.1">
    <property type="nucleotide sequence ID" value="NZ_BAABLF010000004.1"/>
</dbReference>
<accession>A0ABP9RW62</accession>
<dbReference type="PANTHER" id="PTHR30105:SF2">
    <property type="entry name" value="DIVERGENT POLYSACCHARIDE DEACETYLASE SUPERFAMILY"/>
    <property type="match status" value="1"/>
</dbReference>
<proteinExistence type="predicted"/>
<keyword evidence="2" id="KW-1185">Reference proteome</keyword>
<protein>
    <submittedName>
        <fullName evidence="1">Divergent polysaccharide deacetylase family protein</fullName>
    </submittedName>
</protein>